<proteinExistence type="predicted"/>
<dbReference type="AlphaFoldDB" id="A0A0B4XG02"/>
<keyword evidence="2" id="KW-1185">Reference proteome</keyword>
<dbReference type="KEGG" id="rga:RGR602_PC01547"/>
<keyword evidence="1" id="KW-0614">Plasmid</keyword>
<organism evidence="1 2">
    <name type="scientific">Rhizobium gallicum bv. gallicum R602sp</name>
    <dbReference type="NCBI Taxonomy" id="1041138"/>
    <lineage>
        <taxon>Bacteria</taxon>
        <taxon>Pseudomonadati</taxon>
        <taxon>Pseudomonadota</taxon>
        <taxon>Alphaproteobacteria</taxon>
        <taxon>Hyphomicrobiales</taxon>
        <taxon>Rhizobiaceae</taxon>
        <taxon>Rhizobium/Agrobacterium group</taxon>
        <taxon>Rhizobium</taxon>
    </lineage>
</organism>
<evidence type="ECO:0000313" key="2">
    <source>
        <dbReference type="Proteomes" id="UP000031368"/>
    </source>
</evidence>
<dbReference type="EMBL" id="CP006880">
    <property type="protein sequence ID" value="AJD45573.1"/>
    <property type="molecule type" value="Genomic_DNA"/>
</dbReference>
<accession>A0A0B4XG02</accession>
<evidence type="ECO:0000313" key="1">
    <source>
        <dbReference type="EMBL" id="AJD45573.1"/>
    </source>
</evidence>
<name>A0A0B4XG02_9HYPH</name>
<sequence>MRDISRPFTTDDNLERHIRCQEALQFAFLDLIAAAVAVGWNEREAIVAVLDLADNHMLALAANDGMSALLDALKKAPRRSSQ</sequence>
<dbReference type="Proteomes" id="UP000031368">
    <property type="component" value="Plasmid pRgalR602c"/>
</dbReference>
<dbReference type="RefSeq" id="WP_040115757.1">
    <property type="nucleotide sequence ID" value="NZ_CP006880.1"/>
</dbReference>
<protein>
    <submittedName>
        <fullName evidence="1">Uncharacterized protein</fullName>
    </submittedName>
</protein>
<gene>
    <name evidence="1" type="ORF">RGR602_PC01547</name>
</gene>
<reference evidence="1 2" key="1">
    <citation type="submission" date="2013-11" db="EMBL/GenBank/DDBJ databases">
        <title>Complete genome sequence of Rhizobium gallicum bv. gallicum R602.</title>
        <authorList>
            <person name="Bustos P."/>
            <person name="Santamaria R.I."/>
            <person name="Lozano L."/>
            <person name="Acosta J.L."/>
            <person name="Ormeno-Orrillo E."/>
            <person name="Rogel M.A."/>
            <person name="Romero D."/>
            <person name="Cevallos M.A."/>
            <person name="Martinez-Romero E."/>
            <person name="Gonzalez V."/>
        </authorList>
    </citation>
    <scope>NUCLEOTIDE SEQUENCE [LARGE SCALE GENOMIC DNA]</scope>
    <source>
        <strain evidence="1 2">R602</strain>
        <plasmid evidence="1 2">pRgalR602c</plasmid>
    </source>
</reference>
<dbReference type="HOGENOM" id="CLU_2635641_0_0_5"/>
<geneLocation type="plasmid" evidence="1 2">
    <name>pRgalR602c</name>
</geneLocation>